<dbReference type="GeneTree" id="ENSGT00390000017407"/>
<reference evidence="3" key="2">
    <citation type="journal article" date="2014" name="Nat. Commun.">
        <title>The cavefish genome reveals candidate genes for eye loss.</title>
        <authorList>
            <person name="McGaugh S.E."/>
            <person name="Gross J.B."/>
            <person name="Aken B."/>
            <person name="Blin M."/>
            <person name="Borowsky R."/>
            <person name="Chalopin D."/>
            <person name="Hinaux H."/>
            <person name="Jeffery W.R."/>
            <person name="Keene A."/>
            <person name="Ma L."/>
            <person name="Minx P."/>
            <person name="Murphy D."/>
            <person name="O'Quin K.E."/>
            <person name="Retaux S."/>
            <person name="Rohner N."/>
            <person name="Searle S.M."/>
            <person name="Stahl B.A."/>
            <person name="Tabin C."/>
            <person name="Volff J.N."/>
            <person name="Yoshizawa M."/>
            <person name="Warren W.C."/>
        </authorList>
    </citation>
    <scope>NUCLEOTIDE SEQUENCE [LARGE SCALE GENOMIC DNA]</scope>
    <source>
        <strain evidence="3">female</strain>
    </source>
</reference>
<dbReference type="GO" id="GO:0009301">
    <property type="term" value="P:snRNA transcription"/>
    <property type="evidence" value="ECO:0007669"/>
    <property type="project" value="InterPro"/>
</dbReference>
<dbReference type="InParanoid" id="A0A3B1J4U5"/>
<reference evidence="3" key="1">
    <citation type="submission" date="2013-03" db="EMBL/GenBank/DDBJ databases">
        <authorList>
            <person name="Jeffery W."/>
            <person name="Warren W."/>
            <person name="Wilson R.K."/>
        </authorList>
    </citation>
    <scope>NUCLEOTIDE SEQUENCE</scope>
    <source>
        <strain evidence="3">female</strain>
    </source>
</reference>
<feature type="compositionally biased region" description="Low complexity" evidence="1">
    <location>
        <begin position="195"/>
        <end position="205"/>
    </location>
</feature>
<dbReference type="Ensembl" id="ENSAMXT00000055880.1">
    <property type="protein sequence ID" value="ENSAMXP00000037297.1"/>
    <property type="gene ID" value="ENSAMXG00000038205.1"/>
</dbReference>
<evidence type="ECO:0000313" key="3">
    <source>
        <dbReference type="Proteomes" id="UP000018467"/>
    </source>
</evidence>
<dbReference type="Bgee" id="ENSAMXG00000038205">
    <property type="expression patterns" value="Expressed in zone of skin and 14 other cell types or tissues"/>
</dbReference>
<dbReference type="Proteomes" id="UP000018467">
    <property type="component" value="Unassembled WGS sequence"/>
</dbReference>
<dbReference type="Pfam" id="PF11035">
    <property type="entry name" value="SNAPC2"/>
    <property type="match status" value="1"/>
</dbReference>
<feature type="compositionally biased region" description="Polar residues" evidence="1">
    <location>
        <begin position="336"/>
        <end position="347"/>
    </location>
</feature>
<feature type="compositionally biased region" description="Polar residues" evidence="1">
    <location>
        <begin position="206"/>
        <end position="228"/>
    </location>
</feature>
<evidence type="ECO:0000256" key="1">
    <source>
        <dbReference type="SAM" id="MobiDB-lite"/>
    </source>
</evidence>
<feature type="region of interest" description="Disordered" evidence="1">
    <location>
        <begin position="336"/>
        <end position="359"/>
    </location>
</feature>
<organism evidence="2 3">
    <name type="scientific">Astyanax mexicanus</name>
    <name type="common">Blind cave fish</name>
    <name type="synonym">Astyanax fasciatus mexicanus</name>
    <dbReference type="NCBI Taxonomy" id="7994"/>
    <lineage>
        <taxon>Eukaryota</taxon>
        <taxon>Metazoa</taxon>
        <taxon>Chordata</taxon>
        <taxon>Craniata</taxon>
        <taxon>Vertebrata</taxon>
        <taxon>Euteleostomi</taxon>
        <taxon>Actinopterygii</taxon>
        <taxon>Neopterygii</taxon>
        <taxon>Teleostei</taxon>
        <taxon>Ostariophysi</taxon>
        <taxon>Characiformes</taxon>
        <taxon>Characoidei</taxon>
        <taxon>Acestrorhamphidae</taxon>
        <taxon>Acestrorhamphinae</taxon>
        <taxon>Astyanax</taxon>
    </lineage>
</organism>
<reference evidence="2" key="3">
    <citation type="submission" date="2025-08" db="UniProtKB">
        <authorList>
            <consortium name="Ensembl"/>
        </authorList>
    </citation>
    <scope>IDENTIFICATION</scope>
</reference>
<dbReference type="FunCoup" id="A0A3B1J4U5">
    <property type="interactions" value="1029"/>
</dbReference>
<feature type="compositionally biased region" description="Polar residues" evidence="1">
    <location>
        <begin position="157"/>
        <end position="167"/>
    </location>
</feature>
<sequence>MKPPVRQRVKSTRLLGVKRTETKRSVSNSWYKKEQQSLIQGLSQQLRSNAVPDLLELQKRVPKRSLLEIQNLLKSLKASLARRVHHCVRKQIHEEQKSKVPIELWDELAHKMAAVHEETISTAFSQMLVIAATEPLSQLHSVPSLQIDLPSKVENKLNSTRGMANGTSSPSSKKASSLVQPSSISSTKKKSNGTEASSAESQASEKVSTPTVPKTNLCQTSVNQSETVSKIPPPATTPRATTVSIPPNSKRQAKHRAHGQSKQAHQQRSVEKDSTVDFGKIYKFMSNINTNKGRSTLTAMESAVLLDLLMSLPEELPLLDCKELQHHLLQVHSSLTSEASVSDQRPSAANPARAEGTDISPQMQHLHTAAGQNLQTEADTSAGTEQRNAGEMADDISGQPCPVNPPNDSDNWATSGLFPLNPFMFPISLLKRQ</sequence>
<dbReference type="AlphaFoldDB" id="A0A3B1J4U5"/>
<keyword evidence="3" id="KW-1185">Reference proteome</keyword>
<dbReference type="PANTHER" id="PTHR15132:SF1">
    <property type="entry name" value="SNRNA-ACTIVATING PROTEIN COMPLEX SUBUNIT 2"/>
    <property type="match status" value="1"/>
</dbReference>
<reference evidence="2" key="4">
    <citation type="submission" date="2025-09" db="UniProtKB">
        <authorList>
            <consortium name="Ensembl"/>
        </authorList>
    </citation>
    <scope>IDENTIFICATION</scope>
</reference>
<dbReference type="GO" id="GO:0035622">
    <property type="term" value="P:intrahepatic bile duct development"/>
    <property type="evidence" value="ECO:0007669"/>
    <property type="project" value="Ensembl"/>
</dbReference>
<dbReference type="GO" id="GO:0016251">
    <property type="term" value="F:RNA polymerase II general transcription initiation factor activity"/>
    <property type="evidence" value="ECO:0007669"/>
    <property type="project" value="InterPro"/>
</dbReference>
<proteinExistence type="predicted"/>
<dbReference type="GO" id="GO:0016604">
    <property type="term" value="C:nuclear body"/>
    <property type="evidence" value="ECO:0007669"/>
    <property type="project" value="TreeGrafter"/>
</dbReference>
<protein>
    <submittedName>
        <fullName evidence="2">Small nuclear RNA activating complex, polypeptide 2</fullName>
    </submittedName>
</protein>
<evidence type="ECO:0000313" key="2">
    <source>
        <dbReference type="Ensembl" id="ENSAMXP00000037297.1"/>
    </source>
</evidence>
<accession>A0A3B1J4U5</accession>
<dbReference type="InterPro" id="IPR021281">
    <property type="entry name" value="SNAPC2"/>
</dbReference>
<feature type="region of interest" description="Disordered" evidence="1">
    <location>
        <begin position="157"/>
        <end position="273"/>
    </location>
</feature>
<name>A0A3B1J4U5_ASTMX</name>
<dbReference type="PANTHER" id="PTHR15132">
    <property type="entry name" value="SNRNA-ACTIVATING PROTEIN COMPLEX SUBUNIT 2"/>
    <property type="match status" value="1"/>
</dbReference>
<feature type="compositionally biased region" description="Low complexity" evidence="1">
    <location>
        <begin position="168"/>
        <end position="177"/>
    </location>
</feature>